<protein>
    <submittedName>
        <fullName evidence="2">Uncharacterized protein</fullName>
    </submittedName>
</protein>
<accession>A0A0P1GRN6</accession>
<keyword evidence="1" id="KW-1133">Transmembrane helix</keyword>
<evidence type="ECO:0000313" key="3">
    <source>
        <dbReference type="Proteomes" id="UP000052022"/>
    </source>
</evidence>
<evidence type="ECO:0000256" key="1">
    <source>
        <dbReference type="SAM" id="Phobius"/>
    </source>
</evidence>
<name>A0A0P1GRN6_9RHOB</name>
<reference evidence="2 3" key="1">
    <citation type="submission" date="2015-09" db="EMBL/GenBank/DDBJ databases">
        <authorList>
            <consortium name="Swine Surveillance"/>
        </authorList>
    </citation>
    <scope>NUCLEOTIDE SEQUENCE [LARGE SCALE GENOMIC DNA]</scope>
    <source>
        <strain evidence="2 3">CECT 7557</strain>
    </source>
</reference>
<dbReference type="STRING" id="928856.SAMN04488049_1286"/>
<organism evidence="2 3">
    <name type="scientific">Tritonibacter multivorans</name>
    <dbReference type="NCBI Taxonomy" id="928856"/>
    <lineage>
        <taxon>Bacteria</taxon>
        <taxon>Pseudomonadati</taxon>
        <taxon>Pseudomonadota</taxon>
        <taxon>Alphaproteobacteria</taxon>
        <taxon>Rhodobacterales</taxon>
        <taxon>Paracoccaceae</taxon>
        <taxon>Tritonibacter</taxon>
    </lineage>
</organism>
<sequence>MGSFSSTRDADAGVCDCQQGNLFLADFPAETGMSSRLSFSINGLTTGPLPSSEVYRLPNSLDGTVQALEAHVNGRSYPIVENLERFSRTQPEEVGVAIGGLPANPQPSARSASTVEEILVLQVPAALIASAPPPGDIDPDTASEGKLLWIAQVVVTTLEAGDNILGLDDLFVWSQGYVDLQLTGTDSTPFLAEFANLISQRNIRSGVATMLKGAAGVFRVMVNSAGALVLAFRQSAQLAAFVAGAAASIARSKVSTIMAGVRGALSHSATAARGMPVIGFVIVGVVDFFEWYADPESRGDWANLISVLAVDAAALTISTIAGGLAATLAVGLLAGAAATLGGVLAVAAVGIGVGLVVGMAVTAVFNAFELQQKVESALNWLGRGAVSAVSGLEAAIDAAYEFLTHAQPRDGRITGPTDYLMEVDRGISDYIYQRLGLPRF</sequence>
<proteinExistence type="predicted"/>
<keyword evidence="1" id="KW-0812">Transmembrane</keyword>
<keyword evidence="3" id="KW-1185">Reference proteome</keyword>
<evidence type="ECO:0000313" key="2">
    <source>
        <dbReference type="EMBL" id="CUH78180.1"/>
    </source>
</evidence>
<feature type="transmembrane region" description="Helical" evidence="1">
    <location>
        <begin position="304"/>
        <end position="337"/>
    </location>
</feature>
<dbReference type="EMBL" id="CYSD01000027">
    <property type="protein sequence ID" value="CUH78180.1"/>
    <property type="molecule type" value="Genomic_DNA"/>
</dbReference>
<dbReference type="AlphaFoldDB" id="A0A0P1GRN6"/>
<gene>
    <name evidence="2" type="ORF">TRM7557_01758</name>
</gene>
<feature type="transmembrane region" description="Helical" evidence="1">
    <location>
        <begin position="343"/>
        <end position="368"/>
    </location>
</feature>
<dbReference type="Proteomes" id="UP000052022">
    <property type="component" value="Unassembled WGS sequence"/>
</dbReference>
<feature type="transmembrane region" description="Helical" evidence="1">
    <location>
        <begin position="274"/>
        <end position="292"/>
    </location>
</feature>
<keyword evidence="1" id="KW-0472">Membrane</keyword>